<dbReference type="Pfam" id="PF11640">
    <property type="entry name" value="TAN"/>
    <property type="match status" value="1"/>
</dbReference>
<dbReference type="SMART" id="SM01342">
    <property type="entry name" value="TAN"/>
    <property type="match status" value="1"/>
</dbReference>
<dbReference type="PANTHER" id="PTHR37079">
    <property type="entry name" value="SERINE/THREONINE-PROTEIN KINASE ATM"/>
    <property type="match status" value="1"/>
</dbReference>
<dbReference type="Proteomes" id="UP000694571">
    <property type="component" value="Unplaced"/>
</dbReference>
<dbReference type="Ensembl" id="ENSSSCT00065048988.1">
    <property type="protein sequence ID" value="ENSSSCP00065021175.1"/>
    <property type="gene ID" value="ENSSSCG00065035957.1"/>
</dbReference>
<dbReference type="GO" id="GO:0004674">
    <property type="term" value="F:protein serine/threonine kinase activity"/>
    <property type="evidence" value="ECO:0007669"/>
    <property type="project" value="InterPro"/>
</dbReference>
<evidence type="ECO:0000313" key="3">
    <source>
        <dbReference type="Ensembl" id="ENSSSCP00030022923.1"/>
    </source>
</evidence>
<dbReference type="Proteomes" id="UP000694726">
    <property type="component" value="Unplaced"/>
</dbReference>
<dbReference type="Ensembl" id="ENSSSCT00050101039.1">
    <property type="protein sequence ID" value="ENSSSCP00050043901.1"/>
    <property type="gene ID" value="ENSSSCG00050073862.1"/>
</dbReference>
<accession>A0A8D0WNM6</accession>
<dbReference type="InterPro" id="IPR038980">
    <property type="entry name" value="ATM_plant"/>
</dbReference>
<dbReference type="InterPro" id="IPR021668">
    <property type="entry name" value="TAN"/>
</dbReference>
<evidence type="ECO:0000313" key="4">
    <source>
        <dbReference type="Proteomes" id="UP000694570"/>
    </source>
</evidence>
<organism evidence="3 4">
    <name type="scientific">Sus scrofa</name>
    <name type="common">Pig</name>
    <dbReference type="NCBI Taxonomy" id="9823"/>
    <lineage>
        <taxon>Eukaryota</taxon>
        <taxon>Metazoa</taxon>
        <taxon>Chordata</taxon>
        <taxon>Craniata</taxon>
        <taxon>Vertebrata</taxon>
        <taxon>Euteleostomi</taxon>
        <taxon>Mammalia</taxon>
        <taxon>Eutheria</taxon>
        <taxon>Laurasiatheria</taxon>
        <taxon>Artiodactyla</taxon>
        <taxon>Suina</taxon>
        <taxon>Suidae</taxon>
        <taxon>Sus</taxon>
    </lineage>
</organism>
<reference evidence="3" key="1">
    <citation type="submission" date="2025-05" db="UniProtKB">
        <authorList>
            <consortium name="Ensembl"/>
        </authorList>
    </citation>
    <scope>IDENTIFICATION</scope>
</reference>
<dbReference type="GO" id="GO:0006974">
    <property type="term" value="P:DNA damage response"/>
    <property type="evidence" value="ECO:0007669"/>
    <property type="project" value="InterPro"/>
</dbReference>
<dbReference type="PANTHER" id="PTHR37079:SF4">
    <property type="entry name" value="SERINE_THREONINE-PROTEIN KINASE ATM"/>
    <property type="match status" value="1"/>
</dbReference>
<dbReference type="Ensembl" id="ENSSSCT00045066175.1">
    <property type="protein sequence ID" value="ENSSSCP00045046895.1"/>
    <property type="gene ID" value="ENSSSCG00045038218.1"/>
</dbReference>
<dbReference type="Ensembl" id="ENSSSCT00055019453.1">
    <property type="protein sequence ID" value="ENSSSCP00055015343.1"/>
    <property type="gene ID" value="ENSSSCG00055009952.1"/>
</dbReference>
<dbReference type="Proteomes" id="UP000694727">
    <property type="component" value="Unplaced"/>
</dbReference>
<evidence type="ECO:0000259" key="1">
    <source>
        <dbReference type="SMART" id="SM01342"/>
    </source>
</evidence>
<dbReference type="Proteomes" id="UP000694570">
    <property type="component" value="Unplaced"/>
</dbReference>
<gene>
    <name evidence="2" type="primary">ATM</name>
</gene>
<dbReference type="AlphaFoldDB" id="A0A8D0WNM6"/>
<name>A0A8D0WNM6_PIG</name>
<dbReference type="Ensembl" id="ENSSSCT00025044814.1">
    <property type="protein sequence ID" value="ENSSSCP00025019084.1"/>
    <property type="gene ID" value="ENSSSCG00025032959.1"/>
</dbReference>
<protein>
    <submittedName>
        <fullName evidence="3">ATM serine/threonine kinase</fullName>
    </submittedName>
</protein>
<evidence type="ECO:0000313" key="2">
    <source>
        <dbReference type="Ensembl" id="ENSSSCP00025019084.1"/>
    </source>
</evidence>
<dbReference type="Proteomes" id="UP000694724">
    <property type="component" value="Unplaced"/>
</dbReference>
<dbReference type="Ensembl" id="ENSSSCT00035043396.1">
    <property type="protein sequence ID" value="ENSSSCP00035017354.1"/>
    <property type="gene ID" value="ENSSSCG00035032765.1"/>
</dbReference>
<dbReference type="Ensembl" id="ENSSSCT00030050416.1">
    <property type="protein sequence ID" value="ENSSSCP00030022923.1"/>
    <property type="gene ID" value="ENSSSCG00030036273.1"/>
</dbReference>
<dbReference type="Proteomes" id="UP000694720">
    <property type="component" value="Unplaced"/>
</dbReference>
<sequence length="244" mass="28221">HWQTVRRRVPFRARCFGRVFGVRRAWADRTRTLRTSTASARDARCVATLSLVGSGISAWTGGSGCCWEWSGDLVCGYAATRDSTWLSSPAVLKAVENFRHLIQDPETVQHLDQHSDSKQGKYLNWDAAFRFLQKYIQKETECLRTAKQNVSASTQATRQKKMQEISSLVKYFIKCANKRAPRLKCQELLNYIMDTVRDSSNNPIYGADYSNILLKDILSVRKYWCEISQQQWRDWLEPQDDSFF</sequence>
<dbReference type="Proteomes" id="UP000694725">
    <property type="component" value="Unplaced"/>
</dbReference>
<proteinExistence type="predicted"/>
<feature type="domain" description="Telomere-length maintenance and DNA damage repair" evidence="1">
    <location>
        <begin position="81"/>
        <end position="234"/>
    </location>
</feature>
<dbReference type="Proteomes" id="UP000694728">
    <property type="component" value="Unplaced"/>
</dbReference>
<dbReference type="Ensembl" id="ENSSSCT00015040368.1">
    <property type="protein sequence ID" value="ENSSSCP00015015959.1"/>
    <property type="gene ID" value="ENSSSCG00015030479.1"/>
</dbReference>